<dbReference type="GO" id="GO:0005524">
    <property type="term" value="F:ATP binding"/>
    <property type="evidence" value="ECO:0007669"/>
    <property type="project" value="UniProtKB-KW"/>
</dbReference>
<protein>
    <recommendedName>
        <fullName evidence="2">4-coumarate--CoA ligase</fullName>
        <ecNumber evidence="2">6.2.1.12</ecNumber>
    </recommendedName>
</protein>
<feature type="transmembrane region" description="Helical" evidence="7">
    <location>
        <begin position="101"/>
        <end position="126"/>
    </location>
</feature>
<dbReference type="GO" id="GO:0006744">
    <property type="term" value="P:ubiquinone biosynthetic process"/>
    <property type="evidence" value="ECO:0007669"/>
    <property type="project" value="TreeGrafter"/>
</dbReference>
<reference evidence="9" key="1">
    <citation type="journal article" date="2021" name="bioRxiv">
        <title>Whole Genome Assembly and Annotation of Northern Wild Rice, Zizania palustris L., Supports a Whole Genome Duplication in the Zizania Genus.</title>
        <authorList>
            <person name="Haas M."/>
            <person name="Kono T."/>
            <person name="Macchietto M."/>
            <person name="Millas R."/>
            <person name="McGilp L."/>
            <person name="Shao M."/>
            <person name="Duquette J."/>
            <person name="Hirsch C.N."/>
            <person name="Kimball J."/>
        </authorList>
    </citation>
    <scope>NUCLEOTIDE SEQUENCE</scope>
    <source>
        <tissue evidence="9">Fresh leaf tissue</tissue>
    </source>
</reference>
<dbReference type="GO" id="GO:0016207">
    <property type="term" value="F:4-coumarate-CoA ligase activity"/>
    <property type="evidence" value="ECO:0007669"/>
    <property type="project" value="UniProtKB-EC"/>
</dbReference>
<gene>
    <name evidence="9" type="ORF">GUJ93_ZPchr0010g10845</name>
</gene>
<evidence type="ECO:0000256" key="4">
    <source>
        <dbReference type="ARBA" id="ARBA00022741"/>
    </source>
</evidence>
<evidence type="ECO:0000256" key="3">
    <source>
        <dbReference type="ARBA" id="ARBA00022598"/>
    </source>
</evidence>
<comment type="caution">
    <text evidence="9">The sequence shown here is derived from an EMBL/GenBank/DDBJ whole genome shotgun (WGS) entry which is preliminary data.</text>
</comment>
<dbReference type="GO" id="GO:0005777">
    <property type="term" value="C:peroxisome"/>
    <property type="evidence" value="ECO:0007669"/>
    <property type="project" value="TreeGrafter"/>
</dbReference>
<evidence type="ECO:0000256" key="1">
    <source>
        <dbReference type="ARBA" id="ARBA00006432"/>
    </source>
</evidence>
<comment type="catalytic activity">
    <reaction evidence="6">
        <text>(E)-4-coumarate + ATP + CoA = (E)-4-coumaroyl-CoA + AMP + diphosphate</text>
        <dbReference type="Rhea" id="RHEA:19641"/>
        <dbReference type="ChEBI" id="CHEBI:12876"/>
        <dbReference type="ChEBI" id="CHEBI:30616"/>
        <dbReference type="ChEBI" id="CHEBI:33019"/>
        <dbReference type="ChEBI" id="CHEBI:57287"/>
        <dbReference type="ChEBI" id="CHEBI:85008"/>
        <dbReference type="ChEBI" id="CHEBI:456215"/>
        <dbReference type="EC" id="6.2.1.12"/>
    </reaction>
    <physiologicalReaction direction="left-to-right" evidence="6">
        <dbReference type="Rhea" id="RHEA:19642"/>
    </physiologicalReaction>
</comment>
<keyword evidence="7" id="KW-0812">Transmembrane</keyword>
<evidence type="ECO:0000256" key="7">
    <source>
        <dbReference type="SAM" id="Phobius"/>
    </source>
</evidence>
<keyword evidence="10" id="KW-1185">Reference proteome</keyword>
<dbReference type="Proteomes" id="UP000729402">
    <property type="component" value="Unassembled WGS sequence"/>
</dbReference>
<keyword evidence="4" id="KW-0547">Nucleotide-binding</keyword>
<feature type="domain" description="AMP-dependent synthetase/ligase" evidence="8">
    <location>
        <begin position="69"/>
        <end position="158"/>
    </location>
</feature>
<keyword evidence="3" id="KW-0436">Ligase</keyword>
<dbReference type="AlphaFoldDB" id="A0A8J5WCS7"/>
<dbReference type="Pfam" id="PF00501">
    <property type="entry name" value="AMP-binding"/>
    <property type="match status" value="1"/>
</dbReference>
<keyword evidence="5" id="KW-0067">ATP-binding</keyword>
<proteinExistence type="inferred from homology"/>
<dbReference type="EC" id="6.2.1.12" evidence="2"/>
<sequence>MPQPDASAAGIPGSVGSSSPSFYSATSGIYSSTHPPVLLPSDPSLSLVSHLFARLPLDDPRASSLVEAATAATVSRADLRRLVFSLAAGLCRRFGVRRGSVVVLILPNSVVFPVAFLAVLAAGGVATTMNPSSAPTEIAAQVRATGASLVLASREGVAKLPHLAAPVVLVPESLGLFRRRRSPRVRLLPCAARQRNDRHRDGGP</sequence>
<dbReference type="EMBL" id="JAAALK010000082">
    <property type="protein sequence ID" value="KAG8086767.1"/>
    <property type="molecule type" value="Genomic_DNA"/>
</dbReference>
<evidence type="ECO:0000256" key="2">
    <source>
        <dbReference type="ARBA" id="ARBA00012959"/>
    </source>
</evidence>
<keyword evidence="7" id="KW-0472">Membrane</keyword>
<evidence type="ECO:0000256" key="6">
    <source>
        <dbReference type="ARBA" id="ARBA00034252"/>
    </source>
</evidence>
<organism evidence="9 10">
    <name type="scientific">Zizania palustris</name>
    <name type="common">Northern wild rice</name>
    <dbReference type="NCBI Taxonomy" id="103762"/>
    <lineage>
        <taxon>Eukaryota</taxon>
        <taxon>Viridiplantae</taxon>
        <taxon>Streptophyta</taxon>
        <taxon>Embryophyta</taxon>
        <taxon>Tracheophyta</taxon>
        <taxon>Spermatophyta</taxon>
        <taxon>Magnoliopsida</taxon>
        <taxon>Liliopsida</taxon>
        <taxon>Poales</taxon>
        <taxon>Poaceae</taxon>
        <taxon>BOP clade</taxon>
        <taxon>Oryzoideae</taxon>
        <taxon>Oryzeae</taxon>
        <taxon>Zizaniinae</taxon>
        <taxon>Zizania</taxon>
    </lineage>
</organism>
<evidence type="ECO:0000313" key="9">
    <source>
        <dbReference type="EMBL" id="KAG8086767.1"/>
    </source>
</evidence>
<dbReference type="PANTHER" id="PTHR24096">
    <property type="entry name" value="LONG-CHAIN-FATTY-ACID--COA LIGASE"/>
    <property type="match status" value="1"/>
</dbReference>
<dbReference type="PANTHER" id="PTHR24096:SF149">
    <property type="entry name" value="AMP-BINDING DOMAIN-CONTAINING PROTEIN-RELATED"/>
    <property type="match status" value="1"/>
</dbReference>
<dbReference type="InterPro" id="IPR000873">
    <property type="entry name" value="AMP-dep_synth/lig_dom"/>
</dbReference>
<evidence type="ECO:0000313" key="10">
    <source>
        <dbReference type="Proteomes" id="UP000729402"/>
    </source>
</evidence>
<reference evidence="9" key="2">
    <citation type="submission" date="2021-02" db="EMBL/GenBank/DDBJ databases">
        <authorList>
            <person name="Kimball J.A."/>
            <person name="Haas M.W."/>
            <person name="Macchietto M."/>
            <person name="Kono T."/>
            <person name="Duquette J."/>
            <person name="Shao M."/>
        </authorList>
    </citation>
    <scope>NUCLEOTIDE SEQUENCE</scope>
    <source>
        <tissue evidence="9">Fresh leaf tissue</tissue>
    </source>
</reference>
<keyword evidence="7" id="KW-1133">Transmembrane helix</keyword>
<name>A0A8J5WCS7_ZIZPA</name>
<accession>A0A8J5WCS7</accession>
<evidence type="ECO:0000256" key="5">
    <source>
        <dbReference type="ARBA" id="ARBA00022840"/>
    </source>
</evidence>
<comment type="similarity">
    <text evidence="1">Belongs to the ATP-dependent AMP-binding enzyme family.</text>
</comment>
<evidence type="ECO:0000259" key="8">
    <source>
        <dbReference type="Pfam" id="PF00501"/>
    </source>
</evidence>